<evidence type="ECO:0000313" key="12">
    <source>
        <dbReference type="Proteomes" id="UP000279446"/>
    </source>
</evidence>
<gene>
    <name evidence="11" type="primary">ppsA</name>
    <name evidence="11" type="ORF">EJP82_06265</name>
</gene>
<sequence length="871" mass="97716">MNSLILGFQEMEDTQQLLVGGKGLNLGKLSKIEGIKVPEGFCVTTVGYQKAIEHNETYYALLDQLTMLKVEDRDQISEISRKIRQIIMDVEIPTDVVTAITHYLSQFGDEHAYAVRSSATAEDLPHASFAGQQETYLNIIGTGAILQHISKCWASLFTDRAVIYRIQNGFDHSQVLLSVIVQRMVFPQASGILFTADPITSNRKLLSINASFGLGEALVSGLVSADCYKVQEEKIVDKMIATKKLAIFGRKEGGTETQQIDPDQQKTQTLTEQQIIQLERIGRQIEAYFGCPQDIEWCLAHNTFYIVQSRPITTLFPIPEANDQENHVYVSVGHQQMMTDPMKPQGLSFYLLTTPAPMRKAGGRLFVDVTPHLASPSSREMIIDALGKSDPLIKDALMTIVRRENFIKSSPDVTNAPSPSKSNEGVSPAGSQAQIKYDPTIVHDLIERSQTSIEELKQNIQTKSGSDLFDFILEDLQQLKKILFDPQSLGVIMAAMDASSWINENMNKWLGEKNVADKLSQSVLNNITSEMGLALMDVADVIRPYPEVIDYLQHAQDDNFLDELVKLNGGQETGDAIYAYLVKYGMRCSGEIDITRTRWSEQPTTLIPMILSNIKNFEPNASHRKFEQGRQEALNKEQELLDRLKQLPDGEQKATETKQKIDLIRNFIGYREYPKYGMINRYFVYKQALLKEAEQLIQAGVIHKKEDIYFLTFEELREVVCTNKLEYQIISKRKAEYKLYERLTPPRVITSDGEIIAGEYKRENLPSDAIVGLPVSSGVIEGRARVILNMEDADLEDGDILVTPFTDPSWTTLFVSIKGLVTEVGGLMTHGAVIAREYGLPAVVGVENATKLIKDGQRIRVHGTEGYIEIL</sequence>
<dbReference type="SUPFAM" id="SSF52009">
    <property type="entry name" value="Phosphohistidine domain"/>
    <property type="match status" value="1"/>
</dbReference>
<evidence type="ECO:0000256" key="7">
    <source>
        <dbReference type="ARBA" id="ARBA00076136"/>
    </source>
</evidence>
<dbReference type="PANTHER" id="PTHR43615">
    <property type="entry name" value="PHOSPHOENOLPYRUVATE SYNTHASE-RELATED"/>
    <property type="match status" value="1"/>
</dbReference>
<dbReference type="GO" id="GO:0016301">
    <property type="term" value="F:kinase activity"/>
    <property type="evidence" value="ECO:0007669"/>
    <property type="project" value="InterPro"/>
</dbReference>
<feature type="domain" description="PEP-utilising enzyme mobile" evidence="9">
    <location>
        <begin position="796"/>
        <end position="866"/>
    </location>
</feature>
<reference evidence="11 12" key="1">
    <citation type="submission" date="2018-12" db="EMBL/GenBank/DDBJ databases">
        <authorList>
            <person name="Sun L."/>
            <person name="Chen Z."/>
        </authorList>
    </citation>
    <scope>NUCLEOTIDE SEQUENCE [LARGE SCALE GENOMIC DNA]</scope>
    <source>
        <strain evidence="11 12">DSM 15890</strain>
    </source>
</reference>
<dbReference type="Pfam" id="PF01326">
    <property type="entry name" value="PPDK_N"/>
    <property type="match status" value="1"/>
</dbReference>
<evidence type="ECO:0000256" key="2">
    <source>
        <dbReference type="ARBA" id="ARBA00022840"/>
    </source>
</evidence>
<evidence type="ECO:0000259" key="10">
    <source>
        <dbReference type="Pfam" id="PF01326"/>
    </source>
</evidence>
<evidence type="ECO:0000256" key="6">
    <source>
        <dbReference type="ARBA" id="ARBA00074400"/>
    </source>
</evidence>
<dbReference type="FunFam" id="3.50.30.10:FF:000007">
    <property type="entry name" value="Phosphoenolpyruvate synthase"/>
    <property type="match status" value="1"/>
</dbReference>
<dbReference type="EC" id="2.7.9.6" evidence="5"/>
<evidence type="ECO:0000256" key="1">
    <source>
        <dbReference type="ARBA" id="ARBA00022741"/>
    </source>
</evidence>
<dbReference type="Proteomes" id="UP000279446">
    <property type="component" value="Unassembled WGS sequence"/>
</dbReference>
<dbReference type="InterPro" id="IPR036637">
    <property type="entry name" value="Phosphohistidine_dom_sf"/>
</dbReference>
<keyword evidence="12" id="KW-1185">Reference proteome</keyword>
<evidence type="ECO:0000259" key="9">
    <source>
        <dbReference type="Pfam" id="PF00391"/>
    </source>
</evidence>
<evidence type="ECO:0000256" key="5">
    <source>
        <dbReference type="ARBA" id="ARBA00066332"/>
    </source>
</evidence>
<dbReference type="NCBIfam" id="NF004877">
    <property type="entry name" value="PRK06241.1-2"/>
    <property type="match status" value="1"/>
</dbReference>
<comment type="similarity">
    <text evidence="4">Belongs to the rifampicin phosphotransferase family.</text>
</comment>
<dbReference type="Gene3D" id="3.30.470.20">
    <property type="entry name" value="ATP-grasp fold, B domain"/>
    <property type="match status" value="1"/>
</dbReference>
<name>A0A433YBQ2_9BACL</name>
<dbReference type="OrthoDB" id="9765468at2"/>
<dbReference type="FunFam" id="3.30.1490.20:FF:000010">
    <property type="entry name" value="Phosphoenolpyruvate synthase"/>
    <property type="match status" value="1"/>
</dbReference>
<evidence type="ECO:0000256" key="8">
    <source>
        <dbReference type="SAM" id="MobiDB-lite"/>
    </source>
</evidence>
<evidence type="ECO:0000256" key="4">
    <source>
        <dbReference type="ARBA" id="ARBA00061332"/>
    </source>
</evidence>
<keyword evidence="11" id="KW-0670">Pyruvate</keyword>
<evidence type="ECO:0000256" key="3">
    <source>
        <dbReference type="ARBA" id="ARBA00051922"/>
    </source>
</evidence>
<keyword evidence="2" id="KW-0067">ATP-binding</keyword>
<accession>A0A433YBQ2</accession>
<dbReference type="InterPro" id="IPR013815">
    <property type="entry name" value="ATP_grasp_subdomain_1"/>
</dbReference>
<keyword evidence="11" id="KW-0808">Transferase</keyword>
<dbReference type="Gene3D" id="3.30.1490.20">
    <property type="entry name" value="ATP-grasp fold, A domain"/>
    <property type="match status" value="1"/>
</dbReference>
<dbReference type="Pfam" id="PF00391">
    <property type="entry name" value="PEP-utilizers"/>
    <property type="match status" value="1"/>
</dbReference>
<dbReference type="Gene3D" id="3.50.30.10">
    <property type="entry name" value="Phosphohistidine domain"/>
    <property type="match status" value="1"/>
</dbReference>
<dbReference type="NCBIfam" id="NF004879">
    <property type="entry name" value="PRK06241.1-4"/>
    <property type="match status" value="1"/>
</dbReference>
<dbReference type="AlphaFoldDB" id="A0A433YBQ2"/>
<feature type="region of interest" description="Disordered" evidence="8">
    <location>
        <begin position="409"/>
        <end position="433"/>
    </location>
</feature>
<dbReference type="NCBIfam" id="NF004878">
    <property type="entry name" value="PRK06241.1-3"/>
    <property type="match status" value="1"/>
</dbReference>
<comment type="caution">
    <text evidence="11">The sequence shown here is derived from an EMBL/GenBank/DDBJ whole genome shotgun (WGS) entry which is preliminary data.</text>
</comment>
<dbReference type="GO" id="GO:0005524">
    <property type="term" value="F:ATP binding"/>
    <property type="evidence" value="ECO:0007669"/>
    <property type="project" value="UniProtKB-KW"/>
</dbReference>
<dbReference type="NCBIfam" id="NF041857">
    <property type="entry name" value="RIF_Ptrans_rph"/>
    <property type="match status" value="1"/>
</dbReference>
<protein>
    <recommendedName>
        <fullName evidence="6">Rifampicin phosphotransferase</fullName>
        <ecNumber evidence="5">2.7.9.6</ecNumber>
    </recommendedName>
    <alternativeName>
        <fullName evidence="7">Rifampin phosphotransferase</fullName>
    </alternativeName>
</protein>
<dbReference type="PANTHER" id="PTHR43615:SF1">
    <property type="entry name" value="PPDK_N DOMAIN-CONTAINING PROTEIN"/>
    <property type="match status" value="1"/>
</dbReference>
<proteinExistence type="inferred from homology"/>
<evidence type="ECO:0000313" key="11">
    <source>
        <dbReference type="EMBL" id="RUT47316.1"/>
    </source>
</evidence>
<dbReference type="EMBL" id="RZNY01000004">
    <property type="protein sequence ID" value="RUT47316.1"/>
    <property type="molecule type" value="Genomic_DNA"/>
</dbReference>
<feature type="domain" description="Pyruvate phosphate dikinase AMP/ATP-binding" evidence="10">
    <location>
        <begin position="18"/>
        <end position="315"/>
    </location>
</feature>
<dbReference type="SUPFAM" id="SSF56059">
    <property type="entry name" value="Glutathione synthetase ATP-binding domain-like"/>
    <property type="match status" value="1"/>
</dbReference>
<dbReference type="InterPro" id="IPR002192">
    <property type="entry name" value="PPDK_AMP/ATP-bd"/>
</dbReference>
<dbReference type="InterPro" id="IPR051549">
    <property type="entry name" value="PEP_Utilizing_Enz"/>
</dbReference>
<dbReference type="RefSeq" id="WP_127191193.1">
    <property type="nucleotide sequence ID" value="NZ_RZNY01000004.1"/>
</dbReference>
<keyword evidence="1" id="KW-0547">Nucleotide-binding</keyword>
<comment type="catalytic activity">
    <reaction evidence="3">
        <text>rifampicin + ATP + H2O = 21-phosphorifampicin + AMP + phosphate + 2 H(+)</text>
        <dbReference type="Rhea" id="RHEA:56304"/>
        <dbReference type="ChEBI" id="CHEBI:15377"/>
        <dbReference type="ChEBI" id="CHEBI:15378"/>
        <dbReference type="ChEBI" id="CHEBI:30616"/>
        <dbReference type="ChEBI" id="CHEBI:43474"/>
        <dbReference type="ChEBI" id="CHEBI:71365"/>
        <dbReference type="ChEBI" id="CHEBI:140195"/>
        <dbReference type="ChEBI" id="CHEBI:456215"/>
        <dbReference type="EC" id="2.7.9.6"/>
    </reaction>
    <physiologicalReaction direction="left-to-right" evidence="3">
        <dbReference type="Rhea" id="RHEA:56305"/>
    </physiologicalReaction>
</comment>
<dbReference type="InterPro" id="IPR008279">
    <property type="entry name" value="PEP-util_enz_mobile_dom"/>
</dbReference>
<organism evidence="11 12">
    <name type="scientific">Paenibacillus anaericanus</name>
    <dbReference type="NCBI Taxonomy" id="170367"/>
    <lineage>
        <taxon>Bacteria</taxon>
        <taxon>Bacillati</taxon>
        <taxon>Bacillota</taxon>
        <taxon>Bacilli</taxon>
        <taxon>Bacillales</taxon>
        <taxon>Paenibacillaceae</taxon>
        <taxon>Paenibacillus</taxon>
    </lineage>
</organism>